<protein>
    <recommendedName>
        <fullName evidence="2">PX domain-containing protein</fullName>
    </recommendedName>
</protein>
<dbReference type="Gene3D" id="3.30.1520.10">
    <property type="entry name" value="Phox-like domain"/>
    <property type="match status" value="1"/>
</dbReference>
<feature type="compositionally biased region" description="Low complexity" evidence="1">
    <location>
        <begin position="461"/>
        <end position="501"/>
    </location>
</feature>
<evidence type="ECO:0000256" key="1">
    <source>
        <dbReference type="SAM" id="MobiDB-lite"/>
    </source>
</evidence>
<evidence type="ECO:0000313" key="5">
    <source>
        <dbReference type="EMBL" id="KAA0158831.1"/>
    </source>
</evidence>
<comment type="caution">
    <text evidence="4">The sequence shown here is derived from an EMBL/GenBank/DDBJ whole genome shotgun (WGS) entry which is preliminary data.</text>
</comment>
<evidence type="ECO:0000313" key="4">
    <source>
        <dbReference type="EMBL" id="KAA0154689.1"/>
    </source>
</evidence>
<dbReference type="InterPro" id="IPR036871">
    <property type="entry name" value="PX_dom_sf"/>
</dbReference>
<proteinExistence type="predicted"/>
<evidence type="ECO:0000313" key="3">
    <source>
        <dbReference type="EMBL" id="KAA0149161.1"/>
    </source>
</evidence>
<dbReference type="Gene3D" id="1.20.1270.60">
    <property type="entry name" value="Arfaptin homology (AH) domain/BAR domain"/>
    <property type="match status" value="1"/>
</dbReference>
<dbReference type="PROSITE" id="PS50195">
    <property type="entry name" value="PX"/>
    <property type="match status" value="1"/>
</dbReference>
<dbReference type="GO" id="GO:0031410">
    <property type="term" value="C:cytoplasmic vesicle"/>
    <property type="evidence" value="ECO:0007669"/>
    <property type="project" value="TreeGrafter"/>
</dbReference>
<dbReference type="PANTHER" id="PTHR45827:SF1">
    <property type="entry name" value="SORTING NEXIN"/>
    <property type="match status" value="1"/>
</dbReference>
<dbReference type="AlphaFoldDB" id="A0A5A8CPP2"/>
<gene>
    <name evidence="5" type="ORF">FNF28_06076</name>
    <name evidence="4" type="ORF">FNF29_02218</name>
    <name evidence="3" type="ORF">FNF31_07267</name>
</gene>
<dbReference type="Proteomes" id="UP000324907">
    <property type="component" value="Unassembled WGS sequence"/>
</dbReference>
<feature type="region of interest" description="Disordered" evidence="1">
    <location>
        <begin position="461"/>
        <end position="524"/>
    </location>
</feature>
<feature type="domain" description="PX" evidence="2">
    <location>
        <begin position="24"/>
        <end position="133"/>
    </location>
</feature>
<keyword evidence="6" id="KW-1185">Reference proteome</keyword>
<dbReference type="Pfam" id="PF00787">
    <property type="entry name" value="PX"/>
    <property type="match status" value="1"/>
</dbReference>
<organism evidence="4 6">
    <name type="scientific">Cafeteria roenbergensis</name>
    <name type="common">Marine flagellate</name>
    <dbReference type="NCBI Taxonomy" id="33653"/>
    <lineage>
        <taxon>Eukaryota</taxon>
        <taxon>Sar</taxon>
        <taxon>Stramenopiles</taxon>
        <taxon>Bigyra</taxon>
        <taxon>Opalozoa</taxon>
        <taxon>Bicosoecida</taxon>
        <taxon>Cafeteriaceae</taxon>
        <taxon>Cafeteria</taxon>
    </lineage>
</organism>
<dbReference type="GO" id="GO:0006897">
    <property type="term" value="P:endocytosis"/>
    <property type="evidence" value="ECO:0007669"/>
    <property type="project" value="TreeGrafter"/>
</dbReference>
<name>A0A5A8CPP2_CAFRO</name>
<dbReference type="InterPro" id="IPR027267">
    <property type="entry name" value="AH/BAR_dom_sf"/>
</dbReference>
<dbReference type="SUPFAM" id="SSF64268">
    <property type="entry name" value="PX domain"/>
    <property type="match status" value="1"/>
</dbReference>
<dbReference type="PANTHER" id="PTHR45827">
    <property type="entry name" value="SORTING NEXIN"/>
    <property type="match status" value="1"/>
</dbReference>
<evidence type="ECO:0000313" key="7">
    <source>
        <dbReference type="Proteomes" id="UP000324907"/>
    </source>
</evidence>
<accession>A0A5A8CPP2</accession>
<dbReference type="InterPro" id="IPR001683">
    <property type="entry name" value="PX_dom"/>
</dbReference>
<dbReference type="GO" id="GO:0016197">
    <property type="term" value="P:endosomal transport"/>
    <property type="evidence" value="ECO:0007669"/>
    <property type="project" value="TreeGrafter"/>
</dbReference>
<dbReference type="GO" id="GO:0097320">
    <property type="term" value="P:plasma membrane tubulation"/>
    <property type="evidence" value="ECO:0007669"/>
    <property type="project" value="TreeGrafter"/>
</dbReference>
<sequence length="524" mass="55212">MAADASSFWESELEWQAAEAEKGFEVNVIEPRHVGGGMFSKSYTTYKVTSTVLADGVWRRYSDFEFMRDILVSRFHGLAIPLLPDKRVVGNLDEAFIERRRAGLADWARKIGAHPYLRGDATFTRFLSVTGDSEWEQSKKAAATGEGASSSSNPGLARWFGCLRMYPLPAESDKAVAESAALNSMLEDKCRALLTAVDAFLQATKQSVAAMEAIGAAFDSLAKGAVAATEKLGPVHESVKKETMSLADLSAKGHHAWTELLSLSKFADNEVQLFLLAAIANEIGRCQAFSSLLAVRKAAQDAFGRSSVQLNQLRFRQKQYKDKGDAPRAAQMEPELERATKLAHDMNNRLSDVTKGILLVEGRSSAIKRVTMLSQLFGCFAATQGASASTTQTIWKNFLAEAGLEKAGTIAKAQRVIDDLLDTDEYTPVLPAAPDSGFSIAPPPTGLQAGAAPASAAAAAAAASGAGSDGAAGSPAPAPAPAAAASPAAAAAASTPAASPSADEEEDTPAGNDDDDDAEEGDMF</sequence>
<dbReference type="GO" id="GO:0035091">
    <property type="term" value="F:phosphatidylinositol binding"/>
    <property type="evidence" value="ECO:0007669"/>
    <property type="project" value="InterPro"/>
</dbReference>
<dbReference type="Proteomes" id="UP000323011">
    <property type="component" value="Unassembled WGS sequence"/>
</dbReference>
<dbReference type="Proteomes" id="UP000325113">
    <property type="component" value="Unassembled WGS sequence"/>
</dbReference>
<evidence type="ECO:0000313" key="8">
    <source>
        <dbReference type="Proteomes" id="UP000325113"/>
    </source>
</evidence>
<feature type="compositionally biased region" description="Acidic residues" evidence="1">
    <location>
        <begin position="502"/>
        <end position="524"/>
    </location>
</feature>
<dbReference type="EMBL" id="VLTM01000139">
    <property type="protein sequence ID" value="KAA0149161.1"/>
    <property type="molecule type" value="Genomic_DNA"/>
</dbReference>
<dbReference type="EMBL" id="VLTN01000010">
    <property type="protein sequence ID" value="KAA0154689.1"/>
    <property type="molecule type" value="Genomic_DNA"/>
</dbReference>
<reference evidence="6 7" key="1">
    <citation type="submission" date="2019-07" db="EMBL/GenBank/DDBJ databases">
        <title>Genomes of Cafeteria roenbergensis.</title>
        <authorList>
            <person name="Fischer M.G."/>
            <person name="Hackl T."/>
            <person name="Roman M."/>
        </authorList>
    </citation>
    <scope>NUCLEOTIDE SEQUENCE [LARGE SCALE GENOMIC DNA]</scope>
    <source>
        <strain evidence="4 6">BVI</strain>
        <strain evidence="3 8">Cflag</strain>
        <strain evidence="5 7">RCC970-E3</strain>
    </source>
</reference>
<evidence type="ECO:0000313" key="6">
    <source>
        <dbReference type="Proteomes" id="UP000323011"/>
    </source>
</evidence>
<dbReference type="GO" id="GO:0005886">
    <property type="term" value="C:plasma membrane"/>
    <property type="evidence" value="ECO:0007669"/>
    <property type="project" value="TreeGrafter"/>
</dbReference>
<dbReference type="SMART" id="SM00312">
    <property type="entry name" value="PX"/>
    <property type="match status" value="1"/>
</dbReference>
<evidence type="ECO:0000259" key="2">
    <source>
        <dbReference type="PROSITE" id="PS50195"/>
    </source>
</evidence>
<dbReference type="EMBL" id="VLTL01000141">
    <property type="protein sequence ID" value="KAA0158831.1"/>
    <property type="molecule type" value="Genomic_DNA"/>
</dbReference>